<dbReference type="Proteomes" id="UP000823633">
    <property type="component" value="Unassembled WGS sequence"/>
</dbReference>
<proteinExistence type="predicted"/>
<evidence type="ECO:0000256" key="1">
    <source>
        <dbReference type="SAM" id="SignalP"/>
    </source>
</evidence>
<organism evidence="2 3">
    <name type="scientific">Candidatus Aphodenecus pullistercoris</name>
    <dbReference type="NCBI Taxonomy" id="2840669"/>
    <lineage>
        <taxon>Bacteria</taxon>
        <taxon>Pseudomonadati</taxon>
        <taxon>Spirochaetota</taxon>
        <taxon>Spirochaetia</taxon>
        <taxon>Spirochaetales</taxon>
        <taxon>Candidatus Aphodenecus</taxon>
    </lineage>
</organism>
<dbReference type="PROSITE" id="PS51257">
    <property type="entry name" value="PROKAR_LIPOPROTEIN"/>
    <property type="match status" value="1"/>
</dbReference>
<dbReference type="Gene3D" id="2.40.160.130">
    <property type="entry name" value="Capsule assembly protein Wzi"/>
    <property type="match status" value="1"/>
</dbReference>
<comment type="caution">
    <text evidence="2">The sequence shown here is derived from an EMBL/GenBank/DDBJ whole genome shotgun (WGS) entry which is preliminary data.</text>
</comment>
<feature type="chain" id="PRO_5039269816" description="Capsule assembly Wzi family protein" evidence="1">
    <location>
        <begin position="20"/>
        <end position="578"/>
    </location>
</feature>
<sequence length="578" mass="64743">MKKLTTTLVLMLVACLLVGANMQKTYSRQSTEYQTAYALCISAGVLPPSPVTPVTGAALAQSLSRIDKARLTQAERDLYDELMEALEYHPVLEYDLFGIDPTPTIGVDMFTQTAIPDSEKDLLIPREDRTEVLDLAFGFKFADVGYGFVDWLMLSPMITSYYDKRFDTNLNKLIEGDIFATSHEGTFTAGILFGNDWMNFSVMSGRQEQGYGHSGNLVLGDNLLRQQYLRMHTFSRWFDYTYTLTRYGKMAYTDSADPSSNLKMASNDESFELPQQVFPLHRFDFKIADSLSISLVEGAMMLIDSVFDVRLLNPFLFVHGFNNYADETEISNTGDEANNILAIELGWTFLPHHRLNLQLVSDQIQIGGESKSMPMALGGLVNYETSWIIDGNYLTGWVEAAYTMPATYLNNKMKKDNYNPNYDYIVGYHMWGYNAANDGDIDYASYKYGPDSIVLALGLDFGKLGAFSLSGEVDYVIHGAYGLGYNYTVAARGSDGDKFEPYNPGDVAAFPLSVPLDEAEHRIEATLKSSWMPVEGLSLNTGLGLLQVWNYRLSPGEQFFDVQLYIGFSFDPVRMFAG</sequence>
<accession>A0A9D9EC29</accession>
<reference evidence="2" key="1">
    <citation type="submission" date="2020-10" db="EMBL/GenBank/DDBJ databases">
        <authorList>
            <person name="Gilroy R."/>
        </authorList>
    </citation>
    <scope>NUCLEOTIDE SEQUENCE</scope>
    <source>
        <strain evidence="2">11167</strain>
    </source>
</reference>
<dbReference type="EMBL" id="JADIMU010000055">
    <property type="protein sequence ID" value="MBO8443750.1"/>
    <property type="molecule type" value="Genomic_DNA"/>
</dbReference>
<evidence type="ECO:0000313" key="3">
    <source>
        <dbReference type="Proteomes" id="UP000823633"/>
    </source>
</evidence>
<evidence type="ECO:0000313" key="2">
    <source>
        <dbReference type="EMBL" id="MBO8443750.1"/>
    </source>
</evidence>
<feature type="signal peptide" evidence="1">
    <location>
        <begin position="1"/>
        <end position="19"/>
    </location>
</feature>
<gene>
    <name evidence="2" type="ORF">IAC42_08375</name>
</gene>
<dbReference type="InterPro" id="IPR038636">
    <property type="entry name" value="Wzi_sf"/>
</dbReference>
<name>A0A9D9EC29_9SPIR</name>
<reference evidence="2" key="2">
    <citation type="journal article" date="2021" name="PeerJ">
        <title>Extensive microbial diversity within the chicken gut microbiome revealed by metagenomics and culture.</title>
        <authorList>
            <person name="Gilroy R."/>
            <person name="Ravi A."/>
            <person name="Getino M."/>
            <person name="Pursley I."/>
            <person name="Horton D.L."/>
            <person name="Alikhan N.F."/>
            <person name="Baker D."/>
            <person name="Gharbi K."/>
            <person name="Hall N."/>
            <person name="Watson M."/>
            <person name="Adriaenssens E.M."/>
            <person name="Foster-Nyarko E."/>
            <person name="Jarju S."/>
            <person name="Secka A."/>
            <person name="Antonio M."/>
            <person name="Oren A."/>
            <person name="Chaudhuri R.R."/>
            <person name="La Ragione R."/>
            <person name="Hildebrand F."/>
            <person name="Pallen M.J."/>
        </authorList>
    </citation>
    <scope>NUCLEOTIDE SEQUENCE</scope>
    <source>
        <strain evidence="2">11167</strain>
    </source>
</reference>
<evidence type="ECO:0008006" key="4">
    <source>
        <dbReference type="Google" id="ProtNLM"/>
    </source>
</evidence>
<dbReference type="AlphaFoldDB" id="A0A9D9EC29"/>
<keyword evidence="1" id="KW-0732">Signal</keyword>
<protein>
    <recommendedName>
        <fullName evidence="4">Capsule assembly Wzi family protein</fullName>
    </recommendedName>
</protein>